<keyword evidence="1" id="KW-1015">Disulfide bond</keyword>
<evidence type="ECO:0000256" key="2">
    <source>
        <dbReference type="SAM" id="MobiDB-lite"/>
    </source>
</evidence>
<protein>
    <submittedName>
        <fullName evidence="4">MUC1-like protein</fullName>
    </submittedName>
</protein>
<name>A0ABY7ELQ1_MYAAR</name>
<dbReference type="Proteomes" id="UP001164746">
    <property type="component" value="Chromosome 7"/>
</dbReference>
<feature type="compositionally biased region" description="Low complexity" evidence="2">
    <location>
        <begin position="570"/>
        <end position="580"/>
    </location>
</feature>
<evidence type="ECO:0000313" key="5">
    <source>
        <dbReference type="Proteomes" id="UP001164746"/>
    </source>
</evidence>
<evidence type="ECO:0000259" key="3">
    <source>
        <dbReference type="PROSITE" id="PS50026"/>
    </source>
</evidence>
<feature type="domain" description="EGF-like" evidence="3">
    <location>
        <begin position="447"/>
        <end position="492"/>
    </location>
</feature>
<accession>A0ABY7ELQ1</accession>
<feature type="non-terminal residue" evidence="4">
    <location>
        <position position="624"/>
    </location>
</feature>
<proteinExistence type="predicted"/>
<gene>
    <name evidence="4" type="ORF">MAR_034639</name>
</gene>
<reference evidence="4" key="1">
    <citation type="submission" date="2022-11" db="EMBL/GenBank/DDBJ databases">
        <title>Centuries of genome instability and evolution in soft-shell clam transmissible cancer (bioRxiv).</title>
        <authorList>
            <person name="Hart S.F.M."/>
            <person name="Yonemitsu M.A."/>
            <person name="Giersch R.M."/>
            <person name="Beal B.F."/>
            <person name="Arriagada G."/>
            <person name="Davis B.W."/>
            <person name="Ostrander E.A."/>
            <person name="Goff S.P."/>
            <person name="Metzger M.J."/>
        </authorList>
    </citation>
    <scope>NUCLEOTIDE SEQUENCE</scope>
    <source>
        <strain evidence="4">MELC-2E11</strain>
        <tissue evidence="4">Siphon/mantle</tissue>
    </source>
</reference>
<keyword evidence="5" id="KW-1185">Reference proteome</keyword>
<dbReference type="InterPro" id="IPR000742">
    <property type="entry name" value="EGF"/>
</dbReference>
<dbReference type="EMBL" id="CP111018">
    <property type="protein sequence ID" value="WAR09563.1"/>
    <property type="molecule type" value="Genomic_DNA"/>
</dbReference>
<organism evidence="4 5">
    <name type="scientific">Mya arenaria</name>
    <name type="common">Soft-shell clam</name>
    <dbReference type="NCBI Taxonomy" id="6604"/>
    <lineage>
        <taxon>Eukaryota</taxon>
        <taxon>Metazoa</taxon>
        <taxon>Spiralia</taxon>
        <taxon>Lophotrochozoa</taxon>
        <taxon>Mollusca</taxon>
        <taxon>Bivalvia</taxon>
        <taxon>Autobranchia</taxon>
        <taxon>Heteroconchia</taxon>
        <taxon>Euheterodonta</taxon>
        <taxon>Imparidentia</taxon>
        <taxon>Neoheterodontei</taxon>
        <taxon>Myida</taxon>
        <taxon>Myoidea</taxon>
        <taxon>Myidae</taxon>
        <taxon>Mya</taxon>
    </lineage>
</organism>
<evidence type="ECO:0000313" key="4">
    <source>
        <dbReference type="EMBL" id="WAR09563.1"/>
    </source>
</evidence>
<comment type="caution">
    <text evidence="1">Lacks conserved residue(s) required for the propagation of feature annotation.</text>
</comment>
<dbReference type="PROSITE" id="PS50026">
    <property type="entry name" value="EGF_3"/>
    <property type="match status" value="1"/>
</dbReference>
<feature type="disulfide bond" evidence="1">
    <location>
        <begin position="458"/>
        <end position="475"/>
    </location>
</feature>
<keyword evidence="1" id="KW-0245">EGF-like domain</keyword>
<feature type="region of interest" description="Disordered" evidence="2">
    <location>
        <begin position="556"/>
        <end position="580"/>
    </location>
</feature>
<sequence>MTLKFSGNHGQTLTSHNEILPIQTLAAAQNEYFKRTTTPETTTTDSTSTTVILPGTTTPKTTIADSTSTSVIMPGITTPDTTIANSTSTTVVLPGTTTPDTTIAESTSTSVIMPGITTPDTTIANSTSTTVILPGTTKPDTTTTDSTSTTVILPGITTPDTAIANSTSTAVILPGITTPDTTIADSTSTTVILPGITTPDTTIADSTSTTVILPGTTTPDTTIADSTSTTVILPGTTTPDTATTDATSTTVIWPGTTTPETTTTDSTSTTVILPGTTIPETTTTKPTSTIDAAVKRRKREANEKELSGSVTVSIQLQISLPTGSFNESLEGTYTLEFKDKLTQLYNTTDKFQRINIIDVKKGSIVCDYEVICKGDVDLQQINTTTKEMADQPLNFIFCENCRVDVDIAAIAHSLQAAQQKRTSNACSNCIIGERCVLNLDKGNVQCIDPCKTTDNGGCINDGVCYFERQTNSTQCRCPSSGGRFIYSGKHCEIPVEKLSLSSTYIAAIAGGTGGAIIGGVRLSYDGYPSTKREDTLKVEGKEHKIITNSLGNEMFMHQPNPRDIRRHPSSRMSSSESDYSRSRTASVYDYIDTQSTVSRTTNGCFEIQKFDFSVNFLQCKTFYT</sequence>
<evidence type="ECO:0000256" key="1">
    <source>
        <dbReference type="PROSITE-ProRule" id="PRU00076"/>
    </source>
</evidence>